<name>A0A9P7FRG9_9AGAR</name>
<comment type="caution">
    <text evidence="2">The sequence shown here is derived from an EMBL/GenBank/DDBJ whole genome shotgun (WGS) entry which is preliminary data.</text>
</comment>
<accession>A0A9P7FRG9</accession>
<evidence type="ECO:0000313" key="2">
    <source>
        <dbReference type="EMBL" id="KAG5635915.1"/>
    </source>
</evidence>
<protein>
    <submittedName>
        <fullName evidence="2">Uncharacterized protein</fullName>
    </submittedName>
</protein>
<feature type="compositionally biased region" description="Low complexity" evidence="1">
    <location>
        <begin position="53"/>
        <end position="64"/>
    </location>
</feature>
<feature type="compositionally biased region" description="Basic and acidic residues" evidence="1">
    <location>
        <begin position="169"/>
        <end position="183"/>
    </location>
</feature>
<proteinExistence type="predicted"/>
<feature type="region of interest" description="Disordered" evidence="1">
    <location>
        <begin position="169"/>
        <end position="192"/>
    </location>
</feature>
<reference evidence="2" key="1">
    <citation type="submission" date="2021-02" db="EMBL/GenBank/DDBJ databases">
        <authorList>
            <person name="Nieuwenhuis M."/>
            <person name="Van De Peppel L.J.J."/>
        </authorList>
    </citation>
    <scope>NUCLEOTIDE SEQUENCE</scope>
    <source>
        <strain evidence="2">D49</strain>
    </source>
</reference>
<gene>
    <name evidence="2" type="ORF">H0H81_009677</name>
</gene>
<evidence type="ECO:0000256" key="1">
    <source>
        <dbReference type="SAM" id="MobiDB-lite"/>
    </source>
</evidence>
<organism evidence="2 3">
    <name type="scientific">Sphagnurus paluster</name>
    <dbReference type="NCBI Taxonomy" id="117069"/>
    <lineage>
        <taxon>Eukaryota</taxon>
        <taxon>Fungi</taxon>
        <taxon>Dikarya</taxon>
        <taxon>Basidiomycota</taxon>
        <taxon>Agaricomycotina</taxon>
        <taxon>Agaricomycetes</taxon>
        <taxon>Agaricomycetidae</taxon>
        <taxon>Agaricales</taxon>
        <taxon>Tricholomatineae</taxon>
        <taxon>Lyophyllaceae</taxon>
        <taxon>Sphagnurus</taxon>
    </lineage>
</organism>
<dbReference type="AlphaFoldDB" id="A0A9P7FRG9"/>
<feature type="compositionally biased region" description="Low complexity" evidence="1">
    <location>
        <begin position="72"/>
        <end position="82"/>
    </location>
</feature>
<dbReference type="Proteomes" id="UP000717328">
    <property type="component" value="Unassembled WGS sequence"/>
</dbReference>
<keyword evidence="3" id="KW-1185">Reference proteome</keyword>
<sequence length="583" mass="64730">MDNKEKPKTRRPLPTPGVVPAQRPNTPIPGALNASAVAPASFYGTTKPPIPPTRSGTTGSSHTTFIRPDDPPAYAASSSTPAFREPELVTEEPMDSLSTSTDWAGKSGAATFWSSDSNSWPNAVDPWEEFSNKTSAADTWGPTGYDQMDYMSSKTFLDVTIDGRDDYEERNWWDPALREKESRPGPGMLPTVLAEELHNPDHSLFSVIVTSPEVQPSNLTASSLPAVPNSPSLARNAWGSPSPQSTTSSPPGPSTSTTSPPPPPPTESEVRTAVPHPNAYYCPKENGWVILSWKSSSVSPPLAKSFKNSKLHSLPDQARRRRAESCTKDQPISPANKTHHFHKYAKAVDAHKLTPPLNMDDWEVEESIKVKHRSQSIVEDIDITKLTPEDLQKMMEEGEEEEEGRLLDLYVCCQCSFYCIASGVIPGVIPRRCFDEFIRDKRNNPQVGKTGEEAILIAFETLIIIIENKLWKGENRLLPVTRPSFRSKLGWNDNFKRTFSVLGFTEEELEGATALRPPVTDTTTAVGKINRRKLLRAWVEVNAWLADFKRTNGMGIFHRHSIVPPIYDSWQPQNLKTPPRKSL</sequence>
<dbReference type="EMBL" id="JABCKI010006002">
    <property type="protein sequence ID" value="KAG5635915.1"/>
    <property type="molecule type" value="Genomic_DNA"/>
</dbReference>
<dbReference type="OrthoDB" id="3000285at2759"/>
<reference evidence="2" key="2">
    <citation type="submission" date="2021-10" db="EMBL/GenBank/DDBJ databases">
        <title>Phylogenomics reveals ancestral predisposition of the termite-cultivated fungus Termitomyces towards a domesticated lifestyle.</title>
        <authorList>
            <person name="Auxier B."/>
            <person name="Grum-Grzhimaylo A."/>
            <person name="Cardenas M.E."/>
            <person name="Lodge J.D."/>
            <person name="Laessoe T."/>
            <person name="Pedersen O."/>
            <person name="Smith M.E."/>
            <person name="Kuyper T.W."/>
            <person name="Franco-Molano E.A."/>
            <person name="Baroni T.J."/>
            <person name="Aanen D.K."/>
        </authorList>
    </citation>
    <scope>NUCLEOTIDE SEQUENCE</scope>
    <source>
        <strain evidence="2">D49</strain>
    </source>
</reference>
<feature type="compositionally biased region" description="Polar residues" evidence="1">
    <location>
        <begin position="217"/>
        <end position="233"/>
    </location>
</feature>
<feature type="compositionally biased region" description="Low complexity" evidence="1">
    <location>
        <begin position="240"/>
        <end position="258"/>
    </location>
</feature>
<feature type="region of interest" description="Disordered" evidence="1">
    <location>
        <begin position="1"/>
        <end position="103"/>
    </location>
</feature>
<feature type="region of interest" description="Disordered" evidence="1">
    <location>
        <begin position="217"/>
        <end position="272"/>
    </location>
</feature>
<evidence type="ECO:0000313" key="3">
    <source>
        <dbReference type="Proteomes" id="UP000717328"/>
    </source>
</evidence>